<name>A0A5C7H9C9_9ROSI</name>
<evidence type="ECO:0000313" key="2">
    <source>
        <dbReference type="Proteomes" id="UP000323000"/>
    </source>
</evidence>
<dbReference type="EMBL" id="VAHF01000009">
    <property type="protein sequence ID" value="TXG53650.1"/>
    <property type="molecule type" value="Genomic_DNA"/>
</dbReference>
<keyword evidence="2" id="KW-1185">Reference proteome</keyword>
<accession>A0A5C7H9C9</accession>
<protein>
    <submittedName>
        <fullName evidence="1">Uncharacterized protein</fullName>
    </submittedName>
</protein>
<organism evidence="1 2">
    <name type="scientific">Acer yangbiense</name>
    <dbReference type="NCBI Taxonomy" id="1000413"/>
    <lineage>
        <taxon>Eukaryota</taxon>
        <taxon>Viridiplantae</taxon>
        <taxon>Streptophyta</taxon>
        <taxon>Embryophyta</taxon>
        <taxon>Tracheophyta</taxon>
        <taxon>Spermatophyta</taxon>
        <taxon>Magnoliopsida</taxon>
        <taxon>eudicotyledons</taxon>
        <taxon>Gunneridae</taxon>
        <taxon>Pentapetalae</taxon>
        <taxon>rosids</taxon>
        <taxon>malvids</taxon>
        <taxon>Sapindales</taxon>
        <taxon>Sapindaceae</taxon>
        <taxon>Hippocastanoideae</taxon>
        <taxon>Acereae</taxon>
        <taxon>Acer</taxon>
    </lineage>
</organism>
<gene>
    <name evidence="1" type="ORF">EZV62_018906</name>
</gene>
<sequence length="82" mass="9676">MACLYRESPEKLVEKEIDNLPWPGQVDFINGGPHCYVHQAFFLLPGFDCYRLVLIDHISKEMNELNVIRCQKNSKTYRYRLA</sequence>
<proteinExistence type="predicted"/>
<reference evidence="2" key="1">
    <citation type="journal article" date="2019" name="Gigascience">
        <title>De novo genome assembly of the endangered Acer yangbiense, a plant species with extremely small populations endemic to Yunnan Province, China.</title>
        <authorList>
            <person name="Yang J."/>
            <person name="Wariss H.M."/>
            <person name="Tao L."/>
            <person name="Zhang R."/>
            <person name="Yun Q."/>
            <person name="Hollingsworth P."/>
            <person name="Dao Z."/>
            <person name="Luo G."/>
            <person name="Guo H."/>
            <person name="Ma Y."/>
            <person name="Sun W."/>
        </authorList>
    </citation>
    <scope>NUCLEOTIDE SEQUENCE [LARGE SCALE GENOMIC DNA]</scope>
    <source>
        <strain evidence="2">cv. Malutang</strain>
    </source>
</reference>
<evidence type="ECO:0000313" key="1">
    <source>
        <dbReference type="EMBL" id="TXG53650.1"/>
    </source>
</evidence>
<dbReference type="AlphaFoldDB" id="A0A5C7H9C9"/>
<comment type="caution">
    <text evidence="1">The sequence shown here is derived from an EMBL/GenBank/DDBJ whole genome shotgun (WGS) entry which is preliminary data.</text>
</comment>
<dbReference type="Proteomes" id="UP000323000">
    <property type="component" value="Chromosome 9"/>
</dbReference>